<dbReference type="KEGG" id="arac:E0W69_020165"/>
<keyword evidence="3" id="KW-1185">Reference proteome</keyword>
<reference evidence="2 3" key="1">
    <citation type="submission" date="2019-09" db="EMBL/GenBank/DDBJ databases">
        <title>Complete genome sequence of Arachidicoccus sp. B3-10 isolated from apple orchard soil.</title>
        <authorList>
            <person name="Kim H.S."/>
            <person name="Han K.-I."/>
            <person name="Suh M.K."/>
            <person name="Lee K.C."/>
            <person name="Eom M.K."/>
            <person name="Kim J.-S."/>
            <person name="Kang S.W."/>
            <person name="Sin Y."/>
            <person name="Lee J.-S."/>
        </authorList>
    </citation>
    <scope>NUCLEOTIDE SEQUENCE [LARGE SCALE GENOMIC DNA]</scope>
    <source>
        <strain evidence="2 3">B3-10</strain>
    </source>
</reference>
<feature type="transmembrane region" description="Helical" evidence="1">
    <location>
        <begin position="189"/>
        <end position="206"/>
    </location>
</feature>
<feature type="transmembrane region" description="Helical" evidence="1">
    <location>
        <begin position="41"/>
        <end position="60"/>
    </location>
</feature>
<evidence type="ECO:0000313" key="2">
    <source>
        <dbReference type="EMBL" id="QES91043.1"/>
    </source>
</evidence>
<accession>A0A5P2GCW5</accession>
<dbReference type="EMBL" id="CP044016">
    <property type="protein sequence ID" value="QES91043.1"/>
    <property type="molecule type" value="Genomic_DNA"/>
</dbReference>
<feature type="transmembrane region" description="Helical" evidence="1">
    <location>
        <begin position="125"/>
        <end position="144"/>
    </location>
</feature>
<feature type="transmembrane region" description="Helical" evidence="1">
    <location>
        <begin position="66"/>
        <end position="87"/>
    </location>
</feature>
<gene>
    <name evidence="2" type="ORF">E0W69_020165</name>
</gene>
<feature type="transmembrane region" description="Helical" evidence="1">
    <location>
        <begin position="165"/>
        <end position="183"/>
    </location>
</feature>
<evidence type="ECO:0000256" key="1">
    <source>
        <dbReference type="SAM" id="Phobius"/>
    </source>
</evidence>
<evidence type="ECO:0008006" key="4">
    <source>
        <dbReference type="Google" id="ProtNLM"/>
    </source>
</evidence>
<proteinExistence type="predicted"/>
<name>A0A5P2GCW5_9BACT</name>
<evidence type="ECO:0000313" key="3">
    <source>
        <dbReference type="Proteomes" id="UP000292424"/>
    </source>
</evidence>
<feature type="transmembrane region" description="Helical" evidence="1">
    <location>
        <begin position="7"/>
        <end position="29"/>
    </location>
</feature>
<dbReference type="Proteomes" id="UP000292424">
    <property type="component" value="Chromosome"/>
</dbReference>
<protein>
    <recommendedName>
        <fullName evidence="4">DUF2306 domain-containing protein</fullName>
    </recommendedName>
</protein>
<organism evidence="2 3">
    <name type="scientific">Rhizosphaericola mali</name>
    <dbReference type="NCBI Taxonomy" id="2545455"/>
    <lineage>
        <taxon>Bacteria</taxon>
        <taxon>Pseudomonadati</taxon>
        <taxon>Bacteroidota</taxon>
        <taxon>Chitinophagia</taxon>
        <taxon>Chitinophagales</taxon>
        <taxon>Chitinophagaceae</taxon>
        <taxon>Rhizosphaericola</taxon>
    </lineage>
</organism>
<feature type="transmembrane region" description="Helical" evidence="1">
    <location>
        <begin position="99"/>
        <end position="119"/>
    </location>
</feature>
<dbReference type="OrthoDB" id="5984490at2"/>
<keyword evidence="1" id="KW-0812">Transmembrane</keyword>
<keyword evidence="1" id="KW-1133">Transmembrane helix</keyword>
<keyword evidence="1" id="KW-0472">Membrane</keyword>
<sequence>MELTVKIFIYIHAIAGGVGLIAGLAALIAKKGSVIHKKSGVFFNYGMGISALLSLIIAKMPHHENVFLFLIGIFTIYMLLVGTRALNFKKNDDVKNIRLDKIISGTMLFAAVCMVILGIKLQQQHQAGFVLYLFFGLLSAYMAGRDFRFYKSPLLWRKKWLSNHIGKMVGAYIASVTAFLVAALRFTSISIWIIPTIIGTIYIIYWNRKTTPKKKEIVA</sequence>
<dbReference type="AlphaFoldDB" id="A0A5P2GCW5"/>